<proteinExistence type="predicted"/>
<protein>
    <recommendedName>
        <fullName evidence="3">Homing endonuclease LAGLIDADG domain-containing protein</fullName>
    </recommendedName>
</protein>
<dbReference type="AlphaFoldDB" id="A0A4V1IFK3"/>
<reference evidence="2" key="1">
    <citation type="submission" date="2019-05" db="EMBL/GenBank/DDBJ databases">
        <title>Complete Genome Sequence and Methylation Pattern of the Halophilic Archaeon Natrinema pallidum BOL6-1.</title>
        <authorList>
            <person name="DasSarma P."/>
            <person name="DasSarma B.P."/>
            <person name="DasSarma S.L."/>
            <person name="Martinez F.L."/>
            <person name="Guzman D."/>
            <person name="Roberts R.J."/>
            <person name="DasSarma S."/>
        </authorList>
    </citation>
    <scope>NUCLEOTIDE SEQUENCE [LARGE SCALE GENOMIC DNA]</scope>
    <source>
        <strain evidence="2">BOL6-1</strain>
        <plasmid evidence="2">pnpa70</plasmid>
    </source>
</reference>
<geneLocation type="plasmid" evidence="2">
    <name>pnpa70</name>
</geneLocation>
<name>A0A4V1IFK3_9EURY</name>
<dbReference type="GeneID" id="96158194"/>
<keyword evidence="2" id="KW-1185">Reference proteome</keyword>
<keyword evidence="1" id="KW-0614">Plasmid</keyword>
<organism evidence="1 2">
    <name type="scientific">Natrinema pallidum</name>
    <dbReference type="NCBI Taxonomy" id="69527"/>
    <lineage>
        <taxon>Archaea</taxon>
        <taxon>Methanobacteriati</taxon>
        <taxon>Methanobacteriota</taxon>
        <taxon>Stenosarchaea group</taxon>
        <taxon>Halobacteria</taxon>
        <taxon>Halobacteriales</taxon>
        <taxon>Natrialbaceae</taxon>
        <taxon>Natrinema</taxon>
    </lineage>
</organism>
<sequence>MSDDSYQCPRGCGSYQRLSRHWSGPNCEFPPLSADQRETVEGLLLAGATIAGNGPNKHLVVGTVHEPLATWLADQLEWLTHSVRERDGGENRQLEYRVRTHAHATLSRYVEWTDGDRRPPEGYEPTAHTARVWYALAGGLQWPGEYDSQRTALFSAEADARAAWIMDVLEAAGFEPTRAGKRVQLRPTETTRFLEWIGEPVPGVVYKWTDSKDEYQALRE</sequence>
<dbReference type="KEGG" id="npl:FGF80_18815"/>
<dbReference type="Proteomes" id="UP000307562">
    <property type="component" value="Plasmid pNPA70"/>
</dbReference>
<gene>
    <name evidence="1" type="ORF">FGF80_18815</name>
</gene>
<dbReference type="EMBL" id="CP040639">
    <property type="protein sequence ID" value="QCW05294.1"/>
    <property type="molecule type" value="Genomic_DNA"/>
</dbReference>
<accession>A0A4V1IFK3</accession>
<evidence type="ECO:0000313" key="1">
    <source>
        <dbReference type="EMBL" id="QCW05294.1"/>
    </source>
</evidence>
<evidence type="ECO:0008006" key="3">
    <source>
        <dbReference type="Google" id="ProtNLM"/>
    </source>
</evidence>
<evidence type="ECO:0000313" key="2">
    <source>
        <dbReference type="Proteomes" id="UP000307562"/>
    </source>
</evidence>
<dbReference type="RefSeq" id="WP_138655751.1">
    <property type="nucleotide sequence ID" value="NZ_CP040639.1"/>
</dbReference>